<feature type="transmembrane region" description="Helical" evidence="14">
    <location>
        <begin position="447"/>
        <end position="470"/>
    </location>
</feature>
<evidence type="ECO:0000256" key="7">
    <source>
        <dbReference type="ARBA" id="ARBA00022801"/>
    </source>
</evidence>
<accession>A0ABQ6YFQ1</accession>
<organism evidence="16 17">
    <name type="scientific">Nocardia caishijiensis</name>
    <dbReference type="NCBI Taxonomy" id="184756"/>
    <lineage>
        <taxon>Bacteria</taxon>
        <taxon>Bacillati</taxon>
        <taxon>Actinomycetota</taxon>
        <taxon>Actinomycetes</taxon>
        <taxon>Mycobacteriales</taxon>
        <taxon>Nocardiaceae</taxon>
        <taxon>Nocardia</taxon>
    </lineage>
</organism>
<dbReference type="InterPro" id="IPR022398">
    <property type="entry name" value="Peptidase_S8_His-AS"/>
</dbReference>
<dbReference type="PROSITE" id="PS00136">
    <property type="entry name" value="SUBTILASE_ASP"/>
    <property type="match status" value="1"/>
</dbReference>
<dbReference type="PROSITE" id="PS51892">
    <property type="entry name" value="SUBTILASE"/>
    <property type="match status" value="1"/>
</dbReference>
<evidence type="ECO:0000313" key="16">
    <source>
        <dbReference type="EMBL" id="KAF0836727.1"/>
    </source>
</evidence>
<keyword evidence="10 14" id="KW-0472">Membrane</keyword>
<keyword evidence="17" id="KW-1185">Reference proteome</keyword>
<feature type="region of interest" description="Disordered" evidence="13">
    <location>
        <begin position="174"/>
        <end position="199"/>
    </location>
</feature>
<dbReference type="InterPro" id="IPR000209">
    <property type="entry name" value="Peptidase_S8/S53_dom"/>
</dbReference>
<feature type="active site" description="Charge relay system" evidence="11">
    <location>
        <position position="142"/>
    </location>
</feature>
<dbReference type="InterPro" id="IPR015500">
    <property type="entry name" value="Peptidase_S8_subtilisin-rel"/>
</dbReference>
<name>A0ABQ6YFQ1_9NOCA</name>
<comment type="subcellular location">
    <subcellularLocation>
        <location evidence="1">Cell membrane</location>
        <topology evidence="1">Single-pass membrane protein</topology>
    </subcellularLocation>
</comment>
<keyword evidence="9 14" id="KW-1133">Transmembrane helix</keyword>
<dbReference type="EMBL" id="VMSD01000012">
    <property type="protein sequence ID" value="KAF0836727.1"/>
    <property type="molecule type" value="Genomic_DNA"/>
</dbReference>
<dbReference type="InterPro" id="IPR023827">
    <property type="entry name" value="Peptidase_S8_Asp-AS"/>
</dbReference>
<keyword evidence="6" id="KW-0732">Signal</keyword>
<comment type="caution">
    <text evidence="16">The sequence shown here is derived from an EMBL/GenBank/DDBJ whole genome shotgun (WGS) entry which is preliminary data.</text>
</comment>
<evidence type="ECO:0000256" key="14">
    <source>
        <dbReference type="SAM" id="Phobius"/>
    </source>
</evidence>
<feature type="active site" description="Charge relay system" evidence="11">
    <location>
        <position position="352"/>
    </location>
</feature>
<reference evidence="16 17" key="1">
    <citation type="submission" date="2019-07" db="EMBL/GenBank/DDBJ databases">
        <title>Genomic Encyclopedia of Type Strains, Phase IV (KMG-IV): sequencing the most valuable type-strain genomes for metagenomic binning, comparative biology and taxonomic classification.</title>
        <authorList>
            <person name="Goeker M."/>
        </authorList>
    </citation>
    <scope>NUCLEOTIDE SEQUENCE [LARGE SCALE GENOMIC DNA]</scope>
    <source>
        <strain evidence="16 17">DSM 44831</strain>
    </source>
</reference>
<dbReference type="Pfam" id="PF00082">
    <property type="entry name" value="Peptidase_S8"/>
    <property type="match status" value="1"/>
</dbReference>
<dbReference type="PANTHER" id="PTHR42884">
    <property type="entry name" value="PROPROTEIN CONVERTASE SUBTILISIN/KEXIN-RELATED"/>
    <property type="match status" value="1"/>
</dbReference>
<evidence type="ECO:0000256" key="6">
    <source>
        <dbReference type="ARBA" id="ARBA00022729"/>
    </source>
</evidence>
<dbReference type="PANTHER" id="PTHR42884:SF14">
    <property type="entry name" value="NEUROENDOCRINE CONVERTASE 1"/>
    <property type="match status" value="1"/>
</dbReference>
<evidence type="ECO:0000256" key="2">
    <source>
        <dbReference type="ARBA" id="ARBA00011073"/>
    </source>
</evidence>
<evidence type="ECO:0000256" key="12">
    <source>
        <dbReference type="RuleBase" id="RU003355"/>
    </source>
</evidence>
<protein>
    <submittedName>
        <fullName evidence="16">Membrane-anchored mycosin MYCP</fullName>
    </submittedName>
</protein>
<evidence type="ECO:0000256" key="5">
    <source>
        <dbReference type="ARBA" id="ARBA00022692"/>
    </source>
</evidence>
<evidence type="ECO:0000256" key="10">
    <source>
        <dbReference type="ARBA" id="ARBA00023136"/>
    </source>
</evidence>
<feature type="active site" description="Charge relay system" evidence="11">
    <location>
        <position position="111"/>
    </location>
</feature>
<evidence type="ECO:0000256" key="9">
    <source>
        <dbReference type="ARBA" id="ARBA00022989"/>
    </source>
</evidence>
<comment type="similarity">
    <text evidence="2 11 12">Belongs to the peptidase S8 family.</text>
</comment>
<gene>
    <name evidence="16" type="ORF">FNL39_11242</name>
</gene>
<keyword evidence="5 14" id="KW-0812">Transmembrane</keyword>
<dbReference type="SUPFAM" id="SSF52743">
    <property type="entry name" value="Subtilisin-like"/>
    <property type="match status" value="1"/>
</dbReference>
<dbReference type="PROSITE" id="PS00137">
    <property type="entry name" value="SUBTILASE_HIS"/>
    <property type="match status" value="1"/>
</dbReference>
<evidence type="ECO:0000256" key="1">
    <source>
        <dbReference type="ARBA" id="ARBA00004162"/>
    </source>
</evidence>
<evidence type="ECO:0000256" key="11">
    <source>
        <dbReference type="PROSITE-ProRule" id="PRU01240"/>
    </source>
</evidence>
<evidence type="ECO:0000313" key="17">
    <source>
        <dbReference type="Proteomes" id="UP000798951"/>
    </source>
</evidence>
<dbReference type="InterPro" id="IPR036852">
    <property type="entry name" value="Peptidase_S8/S53_dom_sf"/>
</dbReference>
<evidence type="ECO:0000256" key="3">
    <source>
        <dbReference type="ARBA" id="ARBA00022475"/>
    </source>
</evidence>
<sequence>MCDNAAVRGNWWGRRRAHNVVTRVVLVAGIVGCSVSIGTPTAAAAKPPAIDASALPGDGAPKPYTEVEAANPCTSTRTSPSTSTPPAQKFLGLEPAWQFSRGAGQTVAVIDTGVARHPRLPNIIGGGDYVADSDGTVDCDAHGTFVAGIIAGQPSSTDGFSGVAPDAQIIGIRQSSSAYRPKGREVDPNDPKNGGGVGNVSSLSEAVVHAANMGATVINISEVACGSPTMNDRKLGAAVAYAATVKDAVIVASAGNSDNKACTGNPGINPLKPGADPWDSLATAVTPAWYDEYVLSVGSVDLNGQPSAFTVPGPWVGVSAPGEQIVSLDPNSGGLAYATVTSQGDSNIAGTSFAAPYVAGVAALVRARFPHLTAAQVIHRIQATTHSTPEGWNPYGGFGTIDAVAALTHDVDTTTPLVKKPSSAEGRQVQLAVPPTAPAPDNTARNVALIGLAAVVVLCVLGYLASFPIVRALGGRRED</sequence>
<dbReference type="PRINTS" id="PR00723">
    <property type="entry name" value="SUBTILISIN"/>
</dbReference>
<evidence type="ECO:0000259" key="15">
    <source>
        <dbReference type="Pfam" id="PF00082"/>
    </source>
</evidence>
<evidence type="ECO:0000256" key="4">
    <source>
        <dbReference type="ARBA" id="ARBA00022670"/>
    </source>
</evidence>
<dbReference type="Proteomes" id="UP000798951">
    <property type="component" value="Unassembled WGS sequence"/>
</dbReference>
<keyword evidence="7 11" id="KW-0378">Hydrolase</keyword>
<dbReference type="PROSITE" id="PS00138">
    <property type="entry name" value="SUBTILASE_SER"/>
    <property type="match status" value="1"/>
</dbReference>
<dbReference type="Gene3D" id="3.40.50.200">
    <property type="entry name" value="Peptidase S8/S53 domain"/>
    <property type="match status" value="1"/>
</dbReference>
<feature type="domain" description="Peptidase S8/S53" evidence="15">
    <location>
        <begin position="102"/>
        <end position="398"/>
    </location>
</feature>
<keyword evidence="3" id="KW-1003">Cell membrane</keyword>
<dbReference type="NCBIfam" id="TIGR03921">
    <property type="entry name" value="T7SS_mycosin"/>
    <property type="match status" value="1"/>
</dbReference>
<keyword evidence="8 11" id="KW-0720">Serine protease</keyword>
<dbReference type="InterPro" id="IPR023828">
    <property type="entry name" value="Peptidase_S8_Ser-AS"/>
</dbReference>
<dbReference type="InterPro" id="IPR023834">
    <property type="entry name" value="T7SS_pept_S8A_mycosin"/>
</dbReference>
<evidence type="ECO:0000256" key="13">
    <source>
        <dbReference type="SAM" id="MobiDB-lite"/>
    </source>
</evidence>
<evidence type="ECO:0000256" key="8">
    <source>
        <dbReference type="ARBA" id="ARBA00022825"/>
    </source>
</evidence>
<proteinExistence type="inferred from homology"/>
<keyword evidence="4 11" id="KW-0645">Protease</keyword>